<dbReference type="SUPFAM" id="SSF53720">
    <property type="entry name" value="ALDH-like"/>
    <property type="match status" value="1"/>
</dbReference>
<dbReference type="Gene3D" id="3.40.309.10">
    <property type="entry name" value="Aldehyde Dehydrogenase, Chain A, domain 2"/>
    <property type="match status" value="1"/>
</dbReference>
<dbReference type="InterPro" id="IPR016162">
    <property type="entry name" value="Ald_DH_N"/>
</dbReference>
<name>A0A126ZXF4_9MICC</name>
<keyword evidence="1" id="KW-0560">Oxidoreductase</keyword>
<dbReference type="InterPro" id="IPR015590">
    <property type="entry name" value="Aldehyde_DH_dom"/>
</dbReference>
<dbReference type="InterPro" id="IPR050740">
    <property type="entry name" value="Aldehyde_DH_Superfamily"/>
</dbReference>
<dbReference type="STRING" id="37927.SA2016_0952"/>
<dbReference type="Gene3D" id="3.40.605.10">
    <property type="entry name" value="Aldehyde Dehydrogenase, Chain A, domain 1"/>
    <property type="match status" value="1"/>
</dbReference>
<dbReference type="Pfam" id="PF00171">
    <property type="entry name" value="Aldedh"/>
    <property type="match status" value="1"/>
</dbReference>
<evidence type="ECO:0000259" key="2">
    <source>
        <dbReference type="Pfam" id="PF00171"/>
    </source>
</evidence>
<dbReference type="InterPro" id="IPR016163">
    <property type="entry name" value="Ald_DH_C"/>
</dbReference>
<keyword evidence="4" id="KW-1185">Reference proteome</keyword>
<dbReference type="GO" id="GO:0016620">
    <property type="term" value="F:oxidoreductase activity, acting on the aldehyde or oxo group of donors, NAD or NADP as acceptor"/>
    <property type="evidence" value="ECO:0007669"/>
    <property type="project" value="InterPro"/>
</dbReference>
<dbReference type="PANTHER" id="PTHR43353:SF3">
    <property type="entry name" value="ALDEHYDE DEHYDROGENASE-RELATED"/>
    <property type="match status" value="1"/>
</dbReference>
<accession>A0A126ZXF4</accession>
<reference evidence="3 4" key="1">
    <citation type="submission" date="2016-02" db="EMBL/GenBank/DDBJ databases">
        <title>Complete genome of Sinomonas atrocyanea KCTC 3377.</title>
        <authorList>
            <person name="Kim K.M."/>
        </authorList>
    </citation>
    <scope>NUCLEOTIDE SEQUENCE [LARGE SCALE GENOMIC DNA]</scope>
    <source>
        <strain evidence="3 4">KCTC 3377</strain>
    </source>
</reference>
<dbReference type="InterPro" id="IPR016161">
    <property type="entry name" value="Ald_DH/histidinol_DH"/>
</dbReference>
<proteinExistence type="predicted"/>
<evidence type="ECO:0000313" key="4">
    <source>
        <dbReference type="Proteomes" id="UP000070134"/>
    </source>
</evidence>
<dbReference type="EMBL" id="CP014518">
    <property type="protein sequence ID" value="AMM31637.1"/>
    <property type="molecule type" value="Genomic_DNA"/>
</dbReference>
<sequence>MGPRPDLRRVNVPLGVVGVFGASNFPFAFSVIGGDSASALAAGCAVVHKIHTGHRRLGHRTAEIVIGALAAAGAPEALFSTVTGREAAEALVDHPVVKAIGFTGSTAGGRALFDRAARRAAPIPFYGELGSINPVFVTEKAWQERRDSILTEYAASFTLGMGQFCTKPGLLFAPETEPDDLVAALAPALEGHAPALLLTPSLRDGFGDAVAALQATEGVDVLIAGSDDEAPRPTLLRTTAERVRQNPRILEQEMFGPATLIVSYRPGTDLCELASLLDGQLTATVHAEPQEDPADLVAVLAERSGRLLWNGWPTGVSVTYAQHHGGPYPATTAPNATSVGTGAIRRFMRPVAYQSFPPEKLPAPLQDENPWKISRRVNGQWERAERRQDDAATAVSAGI</sequence>
<organism evidence="3 4">
    <name type="scientific">Sinomonas atrocyanea</name>
    <dbReference type="NCBI Taxonomy" id="37927"/>
    <lineage>
        <taxon>Bacteria</taxon>
        <taxon>Bacillati</taxon>
        <taxon>Actinomycetota</taxon>
        <taxon>Actinomycetes</taxon>
        <taxon>Micrococcales</taxon>
        <taxon>Micrococcaceae</taxon>
        <taxon>Sinomonas</taxon>
    </lineage>
</organism>
<evidence type="ECO:0000313" key="3">
    <source>
        <dbReference type="EMBL" id="AMM31637.1"/>
    </source>
</evidence>
<dbReference type="PANTHER" id="PTHR43353">
    <property type="entry name" value="SUCCINATE-SEMIALDEHYDE DEHYDROGENASE, MITOCHONDRIAL"/>
    <property type="match status" value="1"/>
</dbReference>
<dbReference type="Proteomes" id="UP000070134">
    <property type="component" value="Chromosome"/>
</dbReference>
<dbReference type="PATRIC" id="fig|37927.3.peg.992"/>
<feature type="domain" description="Aldehyde dehydrogenase" evidence="2">
    <location>
        <begin position="11"/>
        <end position="319"/>
    </location>
</feature>
<gene>
    <name evidence="3" type="ORF">SA2016_0952</name>
</gene>
<dbReference type="AlphaFoldDB" id="A0A126ZXF4"/>
<dbReference type="KEGG" id="satk:SA2016_0952"/>
<protein>
    <submittedName>
        <fullName evidence="3">Aldehyde dehydrogenase</fullName>
    </submittedName>
</protein>
<evidence type="ECO:0000256" key="1">
    <source>
        <dbReference type="ARBA" id="ARBA00023002"/>
    </source>
</evidence>